<dbReference type="HOGENOM" id="CLU_1022172_0_0_7"/>
<keyword evidence="2" id="KW-1185">Reference proteome</keyword>
<dbReference type="AlphaFoldDB" id="A5GBU9"/>
<organism evidence="1 2">
    <name type="scientific">Geotalea uraniireducens (strain Rf4)</name>
    <name type="common">Geobacter uraniireducens</name>
    <dbReference type="NCBI Taxonomy" id="351605"/>
    <lineage>
        <taxon>Bacteria</taxon>
        <taxon>Pseudomonadati</taxon>
        <taxon>Thermodesulfobacteriota</taxon>
        <taxon>Desulfuromonadia</taxon>
        <taxon>Geobacterales</taxon>
        <taxon>Geobacteraceae</taxon>
        <taxon>Geotalea</taxon>
    </lineage>
</organism>
<accession>A5GBU9</accession>
<dbReference type="KEGG" id="gur:Gura_0742"/>
<dbReference type="Proteomes" id="UP000006695">
    <property type="component" value="Chromosome"/>
</dbReference>
<gene>
    <name evidence="1" type="ordered locus">Gura_0742</name>
</gene>
<sequence length="272" mass="30519">MKMSQGVRVYVCARSMHLFLVLKYDDDPNDLHSAVHPPKTWFDMDLYYASLTLEKPEKPALPALCLYESCWNWWVTVFDANNAGLFNNTFPPGHVSINDSLPNGLQPNFSDPDNFNRLQQTNTQAVGAQLRTTPGETWSEEPGSSIHEITEYNTLAGSNGHMVSGDEFVKALMGCFNNYVNNYNVRLACVPYLVDRTNCISFVMSLLNATFLDLGVGDQSFCKSFLLKNIKPKIDLIFCGDMGADIIIAPAFFKPNCNPFPTYEGMWSSIYS</sequence>
<proteinExistence type="predicted"/>
<evidence type="ECO:0000313" key="2">
    <source>
        <dbReference type="Proteomes" id="UP000006695"/>
    </source>
</evidence>
<dbReference type="EMBL" id="CP000698">
    <property type="protein sequence ID" value="ABQ24952.1"/>
    <property type="molecule type" value="Genomic_DNA"/>
</dbReference>
<protein>
    <submittedName>
        <fullName evidence="1">Uncharacterized protein</fullName>
    </submittedName>
</protein>
<dbReference type="STRING" id="351605.Gura_0742"/>
<reference evidence="1 2" key="1">
    <citation type="submission" date="2007-05" db="EMBL/GenBank/DDBJ databases">
        <title>Complete sequence of Geobacter uraniireducens Rf4.</title>
        <authorList>
            <consortium name="US DOE Joint Genome Institute"/>
            <person name="Copeland A."/>
            <person name="Lucas S."/>
            <person name="Lapidus A."/>
            <person name="Barry K."/>
            <person name="Detter J.C."/>
            <person name="Glavina del Rio T."/>
            <person name="Hammon N."/>
            <person name="Israni S."/>
            <person name="Dalin E."/>
            <person name="Tice H."/>
            <person name="Pitluck S."/>
            <person name="Chertkov O."/>
            <person name="Brettin T."/>
            <person name="Bruce D."/>
            <person name="Han C."/>
            <person name="Schmutz J."/>
            <person name="Larimer F."/>
            <person name="Land M."/>
            <person name="Hauser L."/>
            <person name="Kyrpides N."/>
            <person name="Mikhailova N."/>
            <person name="Shelobolina E."/>
            <person name="Aklujkar M."/>
            <person name="Lovley D."/>
            <person name="Richardson P."/>
        </authorList>
    </citation>
    <scope>NUCLEOTIDE SEQUENCE [LARGE SCALE GENOMIC DNA]</scope>
    <source>
        <strain evidence="1 2">Rf4</strain>
    </source>
</reference>
<name>A5GBU9_GEOUR</name>
<evidence type="ECO:0000313" key="1">
    <source>
        <dbReference type="EMBL" id="ABQ24952.1"/>
    </source>
</evidence>